<organism evidence="3 4">
    <name type="scientific">Volvox africanus</name>
    <dbReference type="NCBI Taxonomy" id="51714"/>
    <lineage>
        <taxon>Eukaryota</taxon>
        <taxon>Viridiplantae</taxon>
        <taxon>Chlorophyta</taxon>
        <taxon>core chlorophytes</taxon>
        <taxon>Chlorophyceae</taxon>
        <taxon>CS clade</taxon>
        <taxon>Chlamydomonadales</taxon>
        <taxon>Volvocaceae</taxon>
        <taxon>Volvox</taxon>
    </lineage>
</organism>
<dbReference type="Pfam" id="PF05548">
    <property type="entry name" value="Peptidase_M11"/>
    <property type="match status" value="1"/>
</dbReference>
<keyword evidence="4" id="KW-1185">Reference proteome</keyword>
<feature type="domain" description="Peptidase M11 gametolysin" evidence="2">
    <location>
        <begin position="153"/>
        <end position="400"/>
    </location>
</feature>
<feature type="compositionally biased region" description="Pro residues" evidence="1">
    <location>
        <begin position="712"/>
        <end position="998"/>
    </location>
</feature>
<evidence type="ECO:0000256" key="1">
    <source>
        <dbReference type="SAM" id="MobiDB-lite"/>
    </source>
</evidence>
<evidence type="ECO:0000313" key="4">
    <source>
        <dbReference type="Proteomes" id="UP001165090"/>
    </source>
</evidence>
<gene>
    <name evidence="3" type="ORF">VaNZ11_008891</name>
</gene>
<feature type="region of interest" description="Disordered" evidence="1">
    <location>
        <begin position="518"/>
        <end position="1205"/>
    </location>
</feature>
<sequence length="1205" mass="126754">MRTAGHRSLTRQSVHPGALIAMPAPRKMAWRRSTTVLIAIIILFLQLTNSQPLNTAEPGSATGTLMSLLMSRVTGPDAARHYLTVGQGKMFRLEFCPNITGPEELAPNTIVTIDYSNITNGVMFSCRLPRQPGTARRALFGDIINPPIQPTFLVYIVSFCGFSEPAIATPQSIYNLFNGTGYQGRTVEDFYDTCSYGQISPSKVDVVGPIEIPCTGSLSLNFAFPSGNTFDTKSCDDDNLLKWHFYLDALMLSSKKYAGITPTDYNHKIMLLPRTFSARIRNCNGFAGSASVGPWLRVFSNVNKYGTGLIWWSGDVVNSIEFLFHEVGHTLGMAHADVLGGCDLGDQCDNTCPMGATGGQGIRCLNAPHMWQLGWGKPKTWLDKDLRYGVVKTVTIAPQLSNKDTAVAVQIGDTRYFLSIRMNTQPYDLPFRPWENSPYLLLHSYKGTPSAPYARTILLSTTSLNGNNTDLASSLVVKFDAWDPRDGATVLVCRRLSAKEKLCGDGLDDDCDFLADEEDPDCIGRGNASGDSGDSGDTGDMGFGTVDTSNPPPPRILNQPSSGGARSPFQRQPPKSPPPRPPAPSPPSPSPPPPSPPAPSPPPPPFKRSPPPSVSPPPPPRPSSPKPSPSRPSPPTPSPSPPVPASSPLPYPRALMPPSPLTPSPAAPSQPLSPPPPSTPEPVAPLEPPTPPPPPPPPPPPDNPIAAITLQDPPPPPPPPPPPAVPQLPSSPPIVSSPPRPLLKSPPSPRPPRPPTLPRRPRLPPPPSPPSPLPPSAPPSPRPPRPPRPTPISPPPPQPPRPPPPISPPPPQPPRPLPPISPPPPQPPKPPPPISPPPPPPSPPPPNPPPPPSPPSPSPPPPPPSPPPPSPPPPPPSPQPPTPPPPPPSPPPPSPPPPPPSPLPPTPPPPPPSPPPPSPPQPLPSPPPPSPSPRSPSPPPPSPPPPSPPPPSPPPPSPPPPSPPPPSPPPPSPRPRSPSPPPPSPLPRPPSPPPPSPLLQPDLPRASRPPIVSQFSVPAPNIQPSPSSPPPPPSPLPPSPPPPSPLPPSPPPPSPQPRFPTPSTPQPPSPPPPSPLPPSPPPPSPLPPSPPPPSPPPSNPPPKGPSPPEEPPPPNVPMPPDDPSPPETITYPPPPPPARSPPGRRMPIALSRSPPIGKGTRPRPPRPPPQQPPHPPPQPPPQPPSPPVPFYPARNQWRMPRPPPN</sequence>
<feature type="compositionally biased region" description="Pro residues" evidence="1">
    <location>
        <begin position="574"/>
        <end position="703"/>
    </location>
</feature>
<reference evidence="3 4" key="1">
    <citation type="journal article" date="2023" name="IScience">
        <title>Expanded male sex-determining region conserved during the evolution of homothallism in the green alga Volvox.</title>
        <authorList>
            <person name="Yamamoto K."/>
            <person name="Matsuzaki R."/>
            <person name="Mahakham W."/>
            <person name="Heman W."/>
            <person name="Sekimoto H."/>
            <person name="Kawachi M."/>
            <person name="Minakuchi Y."/>
            <person name="Toyoda A."/>
            <person name="Nozaki H."/>
        </authorList>
    </citation>
    <scope>NUCLEOTIDE SEQUENCE [LARGE SCALE GENOMIC DNA]</scope>
    <source>
        <strain evidence="3 4">NIES-4468</strain>
    </source>
</reference>
<feature type="compositionally biased region" description="Pro residues" evidence="1">
    <location>
        <begin position="1165"/>
        <end position="1190"/>
    </location>
</feature>
<protein>
    <recommendedName>
        <fullName evidence="2">Peptidase M11 gametolysin domain-containing protein</fullName>
    </recommendedName>
</protein>
<dbReference type="InterPro" id="IPR008752">
    <property type="entry name" value="Peptidase_M11"/>
</dbReference>
<dbReference type="EMBL" id="BSDZ01000023">
    <property type="protein sequence ID" value="GLI65342.1"/>
    <property type="molecule type" value="Genomic_DNA"/>
</dbReference>
<evidence type="ECO:0000259" key="2">
    <source>
        <dbReference type="Pfam" id="PF05548"/>
    </source>
</evidence>
<feature type="compositionally biased region" description="Pro residues" evidence="1">
    <location>
        <begin position="1021"/>
        <end position="1140"/>
    </location>
</feature>
<dbReference type="SUPFAM" id="SSF55486">
    <property type="entry name" value="Metalloproteases ('zincins'), catalytic domain"/>
    <property type="match status" value="1"/>
</dbReference>
<name>A0ABQ5S613_9CHLO</name>
<evidence type="ECO:0000313" key="3">
    <source>
        <dbReference type="EMBL" id="GLI65342.1"/>
    </source>
</evidence>
<dbReference type="Proteomes" id="UP001165090">
    <property type="component" value="Unassembled WGS sequence"/>
</dbReference>
<dbReference type="PRINTS" id="PR01217">
    <property type="entry name" value="PRICHEXTENSN"/>
</dbReference>
<accession>A0ABQ5S613</accession>
<comment type="caution">
    <text evidence="3">The sequence shown here is derived from an EMBL/GenBank/DDBJ whole genome shotgun (WGS) entry which is preliminary data.</text>
</comment>
<proteinExistence type="predicted"/>